<name>A0ABR7M9K2_9BACT</name>
<dbReference type="EMBL" id="MBUA01000023">
    <property type="protein sequence ID" value="MBC6491704.1"/>
    <property type="molecule type" value="Genomic_DNA"/>
</dbReference>
<feature type="domain" description="Response regulatory" evidence="2">
    <location>
        <begin position="3"/>
        <end position="115"/>
    </location>
</feature>
<dbReference type="InterPro" id="IPR011006">
    <property type="entry name" value="CheY-like_superfamily"/>
</dbReference>
<dbReference type="PANTHER" id="PTHR37299:SF1">
    <property type="entry name" value="STAGE 0 SPORULATION PROTEIN A HOMOLOG"/>
    <property type="match status" value="1"/>
</dbReference>
<dbReference type="InterPro" id="IPR046947">
    <property type="entry name" value="LytR-like"/>
</dbReference>
<dbReference type="Pfam" id="PF00072">
    <property type="entry name" value="Response_reg"/>
    <property type="match status" value="1"/>
</dbReference>
<dbReference type="SMART" id="SM00850">
    <property type="entry name" value="LytTR"/>
    <property type="match status" value="1"/>
</dbReference>
<sequence>MITCYIVDDEYHAITVLVEYIQKTPGLKLASYRENPLEAFQEFQENGFPDVVFLDIDMPQLSGLDLAGLIGNNSLIIFTTAFDHYAMNAFDKNARDYLLKPISYERFLLSVQRIFSHIKTKQPSEGDQDFFFIQTDSKGKLIKVKFDDIYYIAGLKNYVTVFTNQGNHITYVTLKKMEDQLPSNFLRIHKSYIVNINKVKSVEGNEIRLADGKFRIVMGATYKKTFFNMIQYKTIKSGDTG</sequence>
<dbReference type="Proteomes" id="UP000765802">
    <property type="component" value="Unassembled WGS sequence"/>
</dbReference>
<evidence type="ECO:0000259" key="3">
    <source>
        <dbReference type="PROSITE" id="PS50930"/>
    </source>
</evidence>
<evidence type="ECO:0000313" key="5">
    <source>
        <dbReference type="Proteomes" id="UP000765802"/>
    </source>
</evidence>
<keyword evidence="1" id="KW-0597">Phosphoprotein</keyword>
<dbReference type="PANTHER" id="PTHR37299">
    <property type="entry name" value="TRANSCRIPTIONAL REGULATOR-RELATED"/>
    <property type="match status" value="1"/>
</dbReference>
<evidence type="ECO:0000259" key="2">
    <source>
        <dbReference type="PROSITE" id="PS50110"/>
    </source>
</evidence>
<evidence type="ECO:0008006" key="6">
    <source>
        <dbReference type="Google" id="ProtNLM"/>
    </source>
</evidence>
<reference evidence="4 5" key="1">
    <citation type="submission" date="2016-07" db="EMBL/GenBank/DDBJ databases">
        <title>Genome analysis of Flavihumibacter stibioxidans YS-17.</title>
        <authorList>
            <person name="Shi K."/>
            <person name="Han Y."/>
            <person name="Wang G."/>
        </authorList>
    </citation>
    <scope>NUCLEOTIDE SEQUENCE [LARGE SCALE GENOMIC DNA]</scope>
    <source>
        <strain evidence="4 5">YS-17</strain>
    </source>
</reference>
<organism evidence="4 5">
    <name type="scientific">Flavihumibacter stibioxidans</name>
    <dbReference type="NCBI Taxonomy" id="1834163"/>
    <lineage>
        <taxon>Bacteria</taxon>
        <taxon>Pseudomonadati</taxon>
        <taxon>Bacteroidota</taxon>
        <taxon>Chitinophagia</taxon>
        <taxon>Chitinophagales</taxon>
        <taxon>Chitinophagaceae</taxon>
        <taxon>Flavihumibacter</taxon>
    </lineage>
</organism>
<feature type="modified residue" description="4-aspartylphosphate" evidence="1">
    <location>
        <position position="55"/>
    </location>
</feature>
<dbReference type="PROSITE" id="PS50930">
    <property type="entry name" value="HTH_LYTTR"/>
    <property type="match status" value="1"/>
</dbReference>
<dbReference type="Gene3D" id="2.40.50.1020">
    <property type="entry name" value="LytTr DNA-binding domain"/>
    <property type="match status" value="1"/>
</dbReference>
<accession>A0ABR7M9K2</accession>
<proteinExistence type="predicted"/>
<dbReference type="InterPro" id="IPR007492">
    <property type="entry name" value="LytTR_DNA-bd_dom"/>
</dbReference>
<evidence type="ECO:0000313" key="4">
    <source>
        <dbReference type="EMBL" id="MBC6491704.1"/>
    </source>
</evidence>
<dbReference type="InterPro" id="IPR001789">
    <property type="entry name" value="Sig_transdc_resp-reg_receiver"/>
</dbReference>
<gene>
    <name evidence="4" type="ORF">BC349_11635</name>
</gene>
<dbReference type="Gene3D" id="3.40.50.2300">
    <property type="match status" value="1"/>
</dbReference>
<dbReference type="SUPFAM" id="SSF52172">
    <property type="entry name" value="CheY-like"/>
    <property type="match status" value="1"/>
</dbReference>
<protein>
    <recommendedName>
        <fullName evidence="6">LytTR family two component transcriptional regulator</fullName>
    </recommendedName>
</protein>
<feature type="domain" description="HTH LytTR-type" evidence="3">
    <location>
        <begin position="133"/>
        <end position="203"/>
    </location>
</feature>
<dbReference type="Pfam" id="PF04397">
    <property type="entry name" value="LytTR"/>
    <property type="match status" value="1"/>
</dbReference>
<dbReference type="PROSITE" id="PS50110">
    <property type="entry name" value="RESPONSE_REGULATORY"/>
    <property type="match status" value="1"/>
</dbReference>
<keyword evidence="5" id="KW-1185">Reference proteome</keyword>
<dbReference type="SMART" id="SM00448">
    <property type="entry name" value="REC"/>
    <property type="match status" value="1"/>
</dbReference>
<dbReference type="RefSeq" id="WP_187257028.1">
    <property type="nucleotide sequence ID" value="NZ_JBHULF010000007.1"/>
</dbReference>
<evidence type="ECO:0000256" key="1">
    <source>
        <dbReference type="PROSITE-ProRule" id="PRU00169"/>
    </source>
</evidence>
<comment type="caution">
    <text evidence="4">The sequence shown here is derived from an EMBL/GenBank/DDBJ whole genome shotgun (WGS) entry which is preliminary data.</text>
</comment>